<feature type="region of interest" description="Disordered" evidence="1">
    <location>
        <begin position="349"/>
        <end position="421"/>
    </location>
</feature>
<dbReference type="AlphaFoldDB" id="A0A814DRE9"/>
<reference evidence="2" key="1">
    <citation type="submission" date="2021-02" db="EMBL/GenBank/DDBJ databases">
        <authorList>
            <person name="Nowell W R."/>
        </authorList>
    </citation>
    <scope>NUCLEOTIDE SEQUENCE</scope>
    <source>
        <strain evidence="2">Ploen Becks lab</strain>
    </source>
</reference>
<dbReference type="GO" id="GO:0050684">
    <property type="term" value="P:regulation of mRNA processing"/>
    <property type="evidence" value="ECO:0007669"/>
    <property type="project" value="InterPro"/>
</dbReference>
<feature type="compositionally biased region" description="Basic and acidic residues" evidence="1">
    <location>
        <begin position="403"/>
        <end position="421"/>
    </location>
</feature>
<dbReference type="PANTHER" id="PTHR14700:SF0">
    <property type="entry name" value="PENTATRICOPEPTIDE REPEAT-CONTAINING PROTEIN 2, MITOCHONDRIAL"/>
    <property type="match status" value="1"/>
</dbReference>
<dbReference type="InterPro" id="IPR034629">
    <property type="entry name" value="PTCD2"/>
</dbReference>
<proteinExistence type="predicted"/>
<comment type="caution">
    <text evidence="2">The sequence shown here is derived from an EMBL/GenBank/DDBJ whole genome shotgun (WGS) entry which is preliminary data.</text>
</comment>
<dbReference type="PANTHER" id="PTHR14700">
    <property type="entry name" value="PENTATRICOPEPTIDE REPEAT-CONTAINING PROTEIN 2, MITOCHONDRIAL"/>
    <property type="match status" value="1"/>
</dbReference>
<feature type="compositionally biased region" description="Low complexity" evidence="1">
    <location>
        <begin position="390"/>
        <end position="402"/>
    </location>
</feature>
<feature type="compositionally biased region" description="Low complexity" evidence="1">
    <location>
        <begin position="351"/>
        <end position="363"/>
    </location>
</feature>
<organism evidence="2 3">
    <name type="scientific">Brachionus calyciflorus</name>
    <dbReference type="NCBI Taxonomy" id="104777"/>
    <lineage>
        <taxon>Eukaryota</taxon>
        <taxon>Metazoa</taxon>
        <taxon>Spiralia</taxon>
        <taxon>Gnathifera</taxon>
        <taxon>Rotifera</taxon>
        <taxon>Eurotatoria</taxon>
        <taxon>Monogononta</taxon>
        <taxon>Pseudotrocha</taxon>
        <taxon>Ploima</taxon>
        <taxon>Brachionidae</taxon>
        <taxon>Brachionus</taxon>
    </lineage>
</organism>
<feature type="compositionally biased region" description="Basic and acidic residues" evidence="1">
    <location>
        <begin position="364"/>
        <end position="388"/>
    </location>
</feature>
<keyword evidence="3" id="KW-1185">Reference proteome</keyword>
<sequence>MLASIARTLPRQFNLTGLSSNAVRTYFSPSYFAVDSFKNYASIIEKEQGRNASSLKLAIEEGMSKPDSKIFTEDLKTMLYLTKTDADIDLLLNAIRKYQQQESSTIFNFNFESPLIRLLYTLNKTDRALNLFLDEKDTVLQKIYTPGVILMNKLLEEKRYSDAVKVFNRILNKFKAEKKENPSKLLKTMDLSNLVTEALLGLNNLEALETGKQMLKDFKQLNIECHDNGFIKLILLAYNQNQFDFAYELTTKIKNKNKNIINNLRVLCLLRMNRVDDAISLAEDTSKIVTRGQSRLFFKETLAMLEDLASKLEGEKKDRVNDLVTTIKQENKLIDLSLNDYALKLRENKDNQQQQQQRNNNQENRVDGQQRQQRFDSQRQQDGQERRNYNRSQGQQQQQQRQYNRDNRSNRTQRENNQRED</sequence>
<dbReference type="OrthoDB" id="6073372at2759"/>
<gene>
    <name evidence="2" type="ORF">OXX778_LOCUS14356</name>
</gene>
<dbReference type="GO" id="GO:0003723">
    <property type="term" value="F:RNA binding"/>
    <property type="evidence" value="ECO:0007669"/>
    <property type="project" value="TreeGrafter"/>
</dbReference>
<dbReference type="Proteomes" id="UP000663879">
    <property type="component" value="Unassembled WGS sequence"/>
</dbReference>
<evidence type="ECO:0000256" key="1">
    <source>
        <dbReference type="SAM" id="MobiDB-lite"/>
    </source>
</evidence>
<dbReference type="GO" id="GO:0007005">
    <property type="term" value="P:mitochondrion organization"/>
    <property type="evidence" value="ECO:0007669"/>
    <property type="project" value="TreeGrafter"/>
</dbReference>
<name>A0A814DRE9_9BILA</name>
<accession>A0A814DRE9</accession>
<evidence type="ECO:0000313" key="2">
    <source>
        <dbReference type="EMBL" id="CAF0959215.1"/>
    </source>
</evidence>
<dbReference type="EMBL" id="CAJNOC010002942">
    <property type="protein sequence ID" value="CAF0959215.1"/>
    <property type="molecule type" value="Genomic_DNA"/>
</dbReference>
<evidence type="ECO:0000313" key="3">
    <source>
        <dbReference type="Proteomes" id="UP000663879"/>
    </source>
</evidence>
<protein>
    <submittedName>
        <fullName evidence="2">Uncharacterized protein</fullName>
    </submittedName>
</protein>
<dbReference type="GO" id="GO:0005739">
    <property type="term" value="C:mitochondrion"/>
    <property type="evidence" value="ECO:0007669"/>
    <property type="project" value="InterPro"/>
</dbReference>